<reference evidence="2 3" key="1">
    <citation type="submission" date="2024-10" db="EMBL/GenBank/DDBJ databases">
        <title>Updated reference genomes for cyclostephanoid diatoms.</title>
        <authorList>
            <person name="Roberts W.R."/>
            <person name="Alverson A.J."/>
        </authorList>
    </citation>
    <scope>NUCLEOTIDE SEQUENCE [LARGE SCALE GENOMIC DNA]</scope>
    <source>
        <strain evidence="2 3">AJA010-31</strain>
    </source>
</reference>
<comment type="caution">
    <text evidence="2">The sequence shown here is derived from an EMBL/GenBank/DDBJ whole genome shotgun (WGS) entry which is preliminary data.</text>
</comment>
<evidence type="ECO:0000313" key="3">
    <source>
        <dbReference type="Proteomes" id="UP001530400"/>
    </source>
</evidence>
<dbReference type="AlphaFoldDB" id="A0ABD3QTH1"/>
<organism evidence="2 3">
    <name type="scientific">Cyclotella atomus</name>
    <dbReference type="NCBI Taxonomy" id="382360"/>
    <lineage>
        <taxon>Eukaryota</taxon>
        <taxon>Sar</taxon>
        <taxon>Stramenopiles</taxon>
        <taxon>Ochrophyta</taxon>
        <taxon>Bacillariophyta</taxon>
        <taxon>Coscinodiscophyceae</taxon>
        <taxon>Thalassiosirophycidae</taxon>
        <taxon>Stephanodiscales</taxon>
        <taxon>Stephanodiscaceae</taxon>
        <taxon>Cyclotella</taxon>
    </lineage>
</organism>
<evidence type="ECO:0000256" key="1">
    <source>
        <dbReference type="SAM" id="MobiDB-lite"/>
    </source>
</evidence>
<feature type="region of interest" description="Disordered" evidence="1">
    <location>
        <begin position="28"/>
        <end position="55"/>
    </location>
</feature>
<accession>A0ABD3QTH1</accession>
<sequence>MNISPEVGVDSPTKTTLSVLSPTAIQVSQPLATETEDVRSPTAEKGIEVDGTATPPRVLTSDIATPVASPVASPIASPLSQALSHLSHLSHMSKHVASAASSCAPPVDRQTVYESDLIAYSNYQASKLSFPVGCPVWYIYDNESTPDTMLKQVRYGRVKAVAMNVVTRSFVYKIEKENCEPGEGLDLVLEDHIAYATSCPVRVTIEDRVMDGEIICPANLKDFTGKHSYSVMLKTRGNQLMIEHDVPCDQVKYRTGDELVESAVGVQGVAHAVGDDAVCNGFTCW</sequence>
<gene>
    <name evidence="2" type="ORF">ACHAWO_002134</name>
</gene>
<proteinExistence type="predicted"/>
<evidence type="ECO:0000313" key="2">
    <source>
        <dbReference type="EMBL" id="KAL3802286.1"/>
    </source>
</evidence>
<dbReference type="Proteomes" id="UP001530400">
    <property type="component" value="Unassembled WGS sequence"/>
</dbReference>
<keyword evidence="3" id="KW-1185">Reference proteome</keyword>
<dbReference type="EMBL" id="JALLPJ020000104">
    <property type="protein sequence ID" value="KAL3802286.1"/>
    <property type="molecule type" value="Genomic_DNA"/>
</dbReference>
<protein>
    <submittedName>
        <fullName evidence="2">Uncharacterized protein</fullName>
    </submittedName>
</protein>
<name>A0ABD3QTH1_9STRA</name>